<name>A0ABY4S3Q3_AQUTE</name>
<dbReference type="Gene3D" id="3.40.50.2300">
    <property type="match status" value="1"/>
</dbReference>
<dbReference type="InterPro" id="IPR000792">
    <property type="entry name" value="Tscrpt_reg_LuxR_C"/>
</dbReference>
<keyword evidence="7" id="KW-1185">Reference proteome</keyword>
<dbReference type="SMART" id="SM00421">
    <property type="entry name" value="HTH_LUXR"/>
    <property type="match status" value="1"/>
</dbReference>
<reference evidence="6" key="1">
    <citation type="submission" date="2022-05" db="EMBL/GenBank/DDBJ databases">
        <title>An RpoN-dependent PEP-CTERM gene is involved in floc formation of an Aquincola tertiaricarbonis strain.</title>
        <authorList>
            <person name="Qiu D."/>
            <person name="Xia M."/>
        </authorList>
    </citation>
    <scope>NUCLEOTIDE SEQUENCE</scope>
    <source>
        <strain evidence="6">RN12</strain>
    </source>
</reference>
<sequence length="250" mass="25624">MNVMLVDDHALFREGLALLLRPMVDPLVVWEAGSCEEALTLLDTQAPMQPDLVLMDLGLPGMNGLEGIACFHERLPQCPVVALSSNDDRETVLRALDAGAMGFIPKSSSSAVFAAALRLIMAKGIYLPTSVLAAPVSAARPPPRPVPPAAGAQVAPVGGAGPIPADLGITPRQSAVLALILQGMPAKLIARTLNLAPGTVKAHTSAVLRALNVTTRTQAVIEAGRLGPSFTAALAQASGDAGERADGGLA</sequence>
<keyword evidence="1 3" id="KW-0597">Phosphoprotein</keyword>
<feature type="modified residue" description="4-aspartylphosphate" evidence="3">
    <location>
        <position position="56"/>
    </location>
</feature>
<dbReference type="Pfam" id="PF00196">
    <property type="entry name" value="GerE"/>
    <property type="match status" value="1"/>
</dbReference>
<dbReference type="EMBL" id="CP097635">
    <property type="protein sequence ID" value="URI05751.1"/>
    <property type="molecule type" value="Genomic_DNA"/>
</dbReference>
<dbReference type="SMART" id="SM00448">
    <property type="entry name" value="REC"/>
    <property type="match status" value="1"/>
</dbReference>
<dbReference type="RefSeq" id="WP_250194016.1">
    <property type="nucleotide sequence ID" value="NZ_CP097635.1"/>
</dbReference>
<dbReference type="CDD" id="cd06170">
    <property type="entry name" value="LuxR_C_like"/>
    <property type="match status" value="1"/>
</dbReference>
<accession>A0ABY4S3Q3</accession>
<feature type="domain" description="HTH luxR-type" evidence="4">
    <location>
        <begin position="162"/>
        <end position="227"/>
    </location>
</feature>
<evidence type="ECO:0000313" key="7">
    <source>
        <dbReference type="Proteomes" id="UP001056201"/>
    </source>
</evidence>
<dbReference type="PANTHER" id="PTHR45566:SF1">
    <property type="entry name" value="HTH-TYPE TRANSCRIPTIONAL REGULATOR YHJB-RELATED"/>
    <property type="match status" value="1"/>
</dbReference>
<dbReference type="PANTHER" id="PTHR45566">
    <property type="entry name" value="HTH-TYPE TRANSCRIPTIONAL REGULATOR YHJB-RELATED"/>
    <property type="match status" value="1"/>
</dbReference>
<dbReference type="SUPFAM" id="SSF52172">
    <property type="entry name" value="CheY-like"/>
    <property type="match status" value="1"/>
</dbReference>
<feature type="domain" description="Response regulatory" evidence="5">
    <location>
        <begin position="2"/>
        <end position="121"/>
    </location>
</feature>
<evidence type="ECO:0000256" key="1">
    <source>
        <dbReference type="ARBA" id="ARBA00022553"/>
    </source>
</evidence>
<proteinExistence type="predicted"/>
<dbReference type="Pfam" id="PF00072">
    <property type="entry name" value="Response_reg"/>
    <property type="match status" value="1"/>
</dbReference>
<dbReference type="InterPro" id="IPR058245">
    <property type="entry name" value="NreC/VraR/RcsB-like_REC"/>
</dbReference>
<dbReference type="InterPro" id="IPR011006">
    <property type="entry name" value="CheY-like_superfamily"/>
</dbReference>
<dbReference type="InterPro" id="IPR051015">
    <property type="entry name" value="EvgA-like"/>
</dbReference>
<evidence type="ECO:0000259" key="5">
    <source>
        <dbReference type="PROSITE" id="PS50110"/>
    </source>
</evidence>
<dbReference type="PRINTS" id="PR00038">
    <property type="entry name" value="HTHLUXR"/>
</dbReference>
<dbReference type="InterPro" id="IPR016032">
    <property type="entry name" value="Sig_transdc_resp-reg_C-effctor"/>
</dbReference>
<dbReference type="InterPro" id="IPR001789">
    <property type="entry name" value="Sig_transdc_resp-reg_receiver"/>
</dbReference>
<dbReference type="PROSITE" id="PS50043">
    <property type="entry name" value="HTH_LUXR_2"/>
    <property type="match status" value="1"/>
</dbReference>
<dbReference type="PROSITE" id="PS50110">
    <property type="entry name" value="RESPONSE_REGULATORY"/>
    <property type="match status" value="1"/>
</dbReference>
<gene>
    <name evidence="6" type="ORF">MW290_07285</name>
</gene>
<evidence type="ECO:0000313" key="6">
    <source>
        <dbReference type="EMBL" id="URI05751.1"/>
    </source>
</evidence>
<organism evidence="6 7">
    <name type="scientific">Aquincola tertiaricarbonis</name>
    <dbReference type="NCBI Taxonomy" id="391953"/>
    <lineage>
        <taxon>Bacteria</taxon>
        <taxon>Pseudomonadati</taxon>
        <taxon>Pseudomonadota</taxon>
        <taxon>Betaproteobacteria</taxon>
        <taxon>Burkholderiales</taxon>
        <taxon>Sphaerotilaceae</taxon>
        <taxon>Aquincola</taxon>
    </lineage>
</organism>
<dbReference type="CDD" id="cd17535">
    <property type="entry name" value="REC_NarL-like"/>
    <property type="match status" value="1"/>
</dbReference>
<keyword evidence="2" id="KW-0238">DNA-binding</keyword>
<evidence type="ECO:0000256" key="2">
    <source>
        <dbReference type="ARBA" id="ARBA00023125"/>
    </source>
</evidence>
<dbReference type="Proteomes" id="UP001056201">
    <property type="component" value="Chromosome 1"/>
</dbReference>
<evidence type="ECO:0000256" key="3">
    <source>
        <dbReference type="PROSITE-ProRule" id="PRU00169"/>
    </source>
</evidence>
<dbReference type="SUPFAM" id="SSF46894">
    <property type="entry name" value="C-terminal effector domain of the bipartite response regulators"/>
    <property type="match status" value="1"/>
</dbReference>
<evidence type="ECO:0000259" key="4">
    <source>
        <dbReference type="PROSITE" id="PS50043"/>
    </source>
</evidence>
<protein>
    <submittedName>
        <fullName evidence="6">Response regulator transcription factor</fullName>
    </submittedName>
</protein>